<dbReference type="InterPro" id="IPR032589">
    <property type="entry name" value="DUF4910"/>
</dbReference>
<dbReference type="Gene3D" id="1.10.10.10">
    <property type="entry name" value="Winged helix-like DNA-binding domain superfamily/Winged helix DNA-binding domain"/>
    <property type="match status" value="1"/>
</dbReference>
<dbReference type="CDD" id="cd05644">
    <property type="entry name" value="M28_like"/>
    <property type="match status" value="1"/>
</dbReference>
<dbReference type="InterPro" id="IPR032610">
    <property type="entry name" value="DUF2172"/>
</dbReference>
<dbReference type="InterPro" id="IPR032622">
    <property type="entry name" value="UCP01524_HTH"/>
</dbReference>
<dbReference type="PIRSF" id="PIRSF015244">
    <property type="entry name" value="UCP015244"/>
    <property type="match status" value="1"/>
</dbReference>
<accession>A0A3S7P4M8</accession>
<dbReference type="InterPro" id="IPR012353">
    <property type="entry name" value="UCP015244"/>
</dbReference>
<dbReference type="Pfam" id="PF09940">
    <property type="entry name" value="DUF2172"/>
    <property type="match status" value="1"/>
</dbReference>
<proteinExistence type="predicted"/>
<name>A0A3S7P4M8_AERCA</name>
<dbReference type="AlphaFoldDB" id="A0A3S7P4M8"/>
<dbReference type="Gene3D" id="3.40.630.10">
    <property type="entry name" value="Zn peptidases"/>
    <property type="match status" value="1"/>
</dbReference>
<dbReference type="EMBL" id="CP025706">
    <property type="protein sequence ID" value="AXB03714.1"/>
    <property type="molecule type" value="Genomic_DNA"/>
</dbReference>
<dbReference type="Proteomes" id="UP000266778">
    <property type="component" value="Chromosome"/>
</dbReference>
<evidence type="ECO:0000313" key="2">
    <source>
        <dbReference type="Proteomes" id="UP000266778"/>
    </source>
</evidence>
<evidence type="ECO:0000313" key="1">
    <source>
        <dbReference type="EMBL" id="AXB03714.1"/>
    </source>
</evidence>
<dbReference type="Pfam" id="PF16221">
    <property type="entry name" value="HTH_47"/>
    <property type="match status" value="1"/>
</dbReference>
<organism evidence="1 2">
    <name type="scientific">Aeromonas caviae</name>
    <name type="common">Aeromonas punctata</name>
    <dbReference type="NCBI Taxonomy" id="648"/>
    <lineage>
        <taxon>Bacteria</taxon>
        <taxon>Pseudomonadati</taxon>
        <taxon>Pseudomonadota</taxon>
        <taxon>Gammaproteobacteria</taxon>
        <taxon>Aeromonadales</taxon>
        <taxon>Aeromonadaceae</taxon>
        <taxon>Aeromonas</taxon>
    </lineage>
</organism>
<dbReference type="Gene3D" id="3.50.30.90">
    <property type="match status" value="1"/>
</dbReference>
<sequence length="440" mass="49805">MTHNPDFLPADWQDPAQIGKAMHDLAARLFPINRSLTGDGVRESLALLRHCLPELVVHEVPTGTECFDWQVPDEWNVREAYIVGPDGRRVVDFRDHNLHLMGYSEPVDMTLWLEELQPHLHSLPELPEAIPYVTSYYRRRWGFCLAHRVRQQLPPGQYRVVIDATLAPGSLTYGDLLLPGENDQEILLSSYLCHPSMANNELSGPLVGVFLMAWLASLPRRRYSYRLMLVPETLGAIVYLARHLEHLKAYTLAGFNLSCLGDERGYSYLPSRRGDTLADRAALHALKHIDPGFRRFTFLNRGSNERQLCAPGVDLPIASVMRTKYGCFPEYHTSLDDLSLVTPAGLAGGFMAVRRAIECIEQDGRYQVTVLCEPQMGKRGLYPDLSTRWSGWQVRDMMNLLAYSDGALTLFEIAETIHIPFWKARQLADLLLDAGLLRPV</sequence>
<reference evidence="1" key="1">
    <citation type="journal article" date="2019" name="J Environ">
        <title>Genetic characterization and potential molecular dissemination mechanism of tet (31) gene in Aeromonas caviae from an oxytetracycline wastewater treatment system.</title>
        <authorList>
            <person name="Shi Y."/>
            <person name="Tian Z."/>
            <person name="Leclercq S.O."/>
            <person name="Zhang H."/>
            <person name="Yang M."/>
            <person name="Zhang Y."/>
        </authorList>
    </citation>
    <scope>NUCLEOTIDE SEQUENCE</scope>
    <source>
        <strain evidence="1">T25-39</strain>
    </source>
</reference>
<gene>
    <name evidence="1" type="ORF">C1C91_00425</name>
</gene>
<dbReference type="InterPro" id="IPR036388">
    <property type="entry name" value="WH-like_DNA-bd_sf"/>
</dbReference>
<dbReference type="Pfam" id="PF16254">
    <property type="entry name" value="DUF4910"/>
    <property type="match status" value="1"/>
</dbReference>
<protein>
    <submittedName>
        <fullName evidence="1">DUF4910 domain-containing protein</fullName>
    </submittedName>
</protein>
<dbReference type="SUPFAM" id="SSF53187">
    <property type="entry name" value="Zn-dependent exopeptidases"/>
    <property type="match status" value="1"/>
</dbReference>